<protein>
    <submittedName>
        <fullName evidence="1">Uncharacterized protein</fullName>
    </submittedName>
</protein>
<proteinExistence type="predicted"/>
<gene>
    <name evidence="1" type="ORF">EVAR_33013_1</name>
</gene>
<keyword evidence="2" id="KW-1185">Reference proteome</keyword>
<evidence type="ECO:0000313" key="2">
    <source>
        <dbReference type="Proteomes" id="UP000299102"/>
    </source>
</evidence>
<dbReference type="Proteomes" id="UP000299102">
    <property type="component" value="Unassembled WGS sequence"/>
</dbReference>
<evidence type="ECO:0000313" key="1">
    <source>
        <dbReference type="EMBL" id="GBP41286.1"/>
    </source>
</evidence>
<dbReference type="EMBL" id="BGZK01000396">
    <property type="protein sequence ID" value="GBP41286.1"/>
    <property type="molecule type" value="Genomic_DNA"/>
</dbReference>
<name>A0A4C1VQ93_EUMVA</name>
<organism evidence="1 2">
    <name type="scientific">Eumeta variegata</name>
    <name type="common">Bagworm moth</name>
    <name type="synonym">Eumeta japonica</name>
    <dbReference type="NCBI Taxonomy" id="151549"/>
    <lineage>
        <taxon>Eukaryota</taxon>
        <taxon>Metazoa</taxon>
        <taxon>Ecdysozoa</taxon>
        <taxon>Arthropoda</taxon>
        <taxon>Hexapoda</taxon>
        <taxon>Insecta</taxon>
        <taxon>Pterygota</taxon>
        <taxon>Neoptera</taxon>
        <taxon>Endopterygota</taxon>
        <taxon>Lepidoptera</taxon>
        <taxon>Glossata</taxon>
        <taxon>Ditrysia</taxon>
        <taxon>Tineoidea</taxon>
        <taxon>Psychidae</taxon>
        <taxon>Oiketicinae</taxon>
        <taxon>Eumeta</taxon>
    </lineage>
</organism>
<accession>A0A4C1VQ93</accession>
<sequence length="180" mass="19929">MIQHLGPEVRVKPNLATAVLRVTAFKYLSKRTNKLRSVINIPTKRAMMANRSKALPSKQQSPGLISERGRIHGCDFNLNQRKPLVPNCTLSRCEIMLTSLAALKFKLRQHGGIKSGIVIQIDNGVRIENENEMETGGESGPELEIERKIGDVIKNETGLETNIGTRIEFGTESTSGSQYT</sequence>
<comment type="caution">
    <text evidence="1">The sequence shown here is derived from an EMBL/GenBank/DDBJ whole genome shotgun (WGS) entry which is preliminary data.</text>
</comment>
<dbReference type="AlphaFoldDB" id="A0A4C1VQ93"/>
<reference evidence="1 2" key="1">
    <citation type="journal article" date="2019" name="Commun. Biol.">
        <title>The bagworm genome reveals a unique fibroin gene that provides high tensile strength.</title>
        <authorList>
            <person name="Kono N."/>
            <person name="Nakamura H."/>
            <person name="Ohtoshi R."/>
            <person name="Tomita M."/>
            <person name="Numata K."/>
            <person name="Arakawa K."/>
        </authorList>
    </citation>
    <scope>NUCLEOTIDE SEQUENCE [LARGE SCALE GENOMIC DNA]</scope>
</reference>